<dbReference type="AlphaFoldDB" id="A0A8K0L8W1"/>
<gene>
    <name evidence="1" type="ORF">KVT40_000217</name>
</gene>
<dbReference type="OrthoDB" id="5424391at2759"/>
<dbReference type="Proteomes" id="UP000809789">
    <property type="component" value="Unassembled WGS sequence"/>
</dbReference>
<protein>
    <submittedName>
        <fullName evidence="1">Uncharacterized protein</fullName>
    </submittedName>
</protein>
<evidence type="ECO:0000313" key="1">
    <source>
        <dbReference type="EMBL" id="KAG8631077.1"/>
    </source>
</evidence>
<reference evidence="1" key="1">
    <citation type="submission" date="2021-07" db="EMBL/GenBank/DDBJ databases">
        <title>Elsinoe batatas strain:CRI-CJ2 Genome sequencing and assembly.</title>
        <authorList>
            <person name="Huang L."/>
        </authorList>
    </citation>
    <scope>NUCLEOTIDE SEQUENCE</scope>
    <source>
        <strain evidence="1">CRI-CJ2</strain>
    </source>
</reference>
<organism evidence="1 2">
    <name type="scientific">Elsinoe batatas</name>
    <dbReference type="NCBI Taxonomy" id="2601811"/>
    <lineage>
        <taxon>Eukaryota</taxon>
        <taxon>Fungi</taxon>
        <taxon>Dikarya</taxon>
        <taxon>Ascomycota</taxon>
        <taxon>Pezizomycotina</taxon>
        <taxon>Dothideomycetes</taxon>
        <taxon>Dothideomycetidae</taxon>
        <taxon>Myriangiales</taxon>
        <taxon>Elsinoaceae</taxon>
        <taxon>Elsinoe</taxon>
    </lineage>
</organism>
<accession>A0A8K0L8W1</accession>
<name>A0A8K0L8W1_9PEZI</name>
<proteinExistence type="predicted"/>
<evidence type="ECO:0000313" key="2">
    <source>
        <dbReference type="Proteomes" id="UP000809789"/>
    </source>
</evidence>
<dbReference type="EMBL" id="JAESVG020000001">
    <property type="protein sequence ID" value="KAG8631077.1"/>
    <property type="molecule type" value="Genomic_DNA"/>
</dbReference>
<sequence>MKSSSVRSISQFASKIHPQVALTRTESKRLLDSLKTSFRQQLDAEHNPDHLQATSVSRGSALNHAEKHVASVLTNPLLATSQIPRPRIPTSDKRHPIDIFTDCAANGVATFDLASQCISAFHRLLKPLTAEKKREEIAKFQPGSKVLQWLWATGMAQSEALVSGQRLVSSVVALLLREGKEEAIWKWFTTADHDHLEATSATNSDQISAQSLVLRQLIYWKVKARRDDPKSAVEAFTKAIGLVNAGGVPSQSTRPAGVFLLGELKRQTTQISTSTNSDSVVGFLQSFQTWKQSDLEPYAVDVARLSLQYLGATYLEKALQIATRLDLEEAKSTQDRYGTKAVRFLLTLSEVLQAHGSRDQVHRFVKLLQHVQDPSATQHKASLLAQEIQGLPRLLLQDIKTWSSSLSGPTILPTG</sequence>
<keyword evidence="2" id="KW-1185">Reference proteome</keyword>
<comment type="caution">
    <text evidence="1">The sequence shown here is derived from an EMBL/GenBank/DDBJ whole genome shotgun (WGS) entry which is preliminary data.</text>
</comment>